<comment type="caution">
    <text evidence="12">The sequence shown here is derived from an EMBL/GenBank/DDBJ whole genome shotgun (WGS) entry which is preliminary data.</text>
</comment>
<keyword evidence="12" id="KW-0540">Nuclease</keyword>
<dbReference type="Pfam" id="PF07282">
    <property type="entry name" value="Cas12f1-like_TNB"/>
    <property type="match status" value="1"/>
</dbReference>
<dbReference type="EMBL" id="JBJUVG010000010">
    <property type="protein sequence ID" value="MFM9414154.1"/>
    <property type="molecule type" value="Genomic_DNA"/>
</dbReference>
<dbReference type="Proteomes" id="UP001631949">
    <property type="component" value="Unassembled WGS sequence"/>
</dbReference>
<keyword evidence="6" id="KW-0238">DNA-binding</keyword>
<evidence type="ECO:0000256" key="2">
    <source>
        <dbReference type="ARBA" id="ARBA00011044"/>
    </source>
</evidence>
<dbReference type="InterPro" id="IPR051399">
    <property type="entry name" value="RNA-guided_DNA_endo/Transpos"/>
</dbReference>
<dbReference type="Pfam" id="PF12323">
    <property type="entry name" value="HTH_OrfB_IS605"/>
    <property type="match status" value="1"/>
</dbReference>
<dbReference type="PANTHER" id="PTHR30405">
    <property type="entry name" value="TRANSPOSASE"/>
    <property type="match status" value="1"/>
</dbReference>
<feature type="coiled-coil region" evidence="8">
    <location>
        <begin position="207"/>
        <end position="257"/>
    </location>
</feature>
<keyword evidence="7" id="KW-0233">DNA recombination</keyword>
<comment type="similarity">
    <text evidence="1">In the C-terminal section; belongs to the transposase 35 family.</text>
</comment>
<evidence type="ECO:0000256" key="5">
    <source>
        <dbReference type="ARBA" id="ARBA00022833"/>
    </source>
</evidence>
<dbReference type="RefSeq" id="WP_408977769.1">
    <property type="nucleotide sequence ID" value="NZ_JBJUVG010000010.1"/>
</dbReference>
<keyword evidence="12" id="KW-0255">Endonuclease</keyword>
<gene>
    <name evidence="12" type="primary">tnpB</name>
    <name evidence="12" type="ORF">ACKQTC_07215</name>
</gene>
<name>A0ABW9GZV5_9FIRM</name>
<feature type="domain" description="Cas12f1-like TNB" evidence="10">
    <location>
        <begin position="298"/>
        <end position="364"/>
    </location>
</feature>
<organism evidence="12 13">
    <name type="scientific">Peptococcus simiae</name>
    <dbReference type="NCBI Taxonomy" id="1643805"/>
    <lineage>
        <taxon>Bacteria</taxon>
        <taxon>Bacillati</taxon>
        <taxon>Bacillota</taxon>
        <taxon>Clostridia</taxon>
        <taxon>Eubacteriales</taxon>
        <taxon>Peptococcaceae</taxon>
        <taxon>Peptococcus</taxon>
    </lineage>
</organism>
<keyword evidence="8" id="KW-0175">Coiled coil</keyword>
<dbReference type="NCBIfam" id="NF040570">
    <property type="entry name" value="guided_TnpB"/>
    <property type="match status" value="1"/>
</dbReference>
<comment type="similarity">
    <text evidence="2">In the N-terminal section; belongs to the transposase 2 family.</text>
</comment>
<protein>
    <submittedName>
        <fullName evidence="12">IS200/IS605 family element RNA-guided endonuclease TnpB</fullName>
    </submittedName>
</protein>
<keyword evidence="5" id="KW-0862">Zinc</keyword>
<evidence type="ECO:0000256" key="4">
    <source>
        <dbReference type="ARBA" id="ARBA00022723"/>
    </source>
</evidence>
<evidence type="ECO:0000256" key="6">
    <source>
        <dbReference type="ARBA" id="ARBA00023125"/>
    </source>
</evidence>
<feature type="domain" description="Probable transposase IS891/IS1136/IS1341" evidence="9">
    <location>
        <begin position="161"/>
        <end position="285"/>
    </location>
</feature>
<dbReference type="InterPro" id="IPR021027">
    <property type="entry name" value="Transposase_put_HTH"/>
</dbReference>
<evidence type="ECO:0000256" key="7">
    <source>
        <dbReference type="ARBA" id="ARBA00023172"/>
    </source>
</evidence>
<evidence type="ECO:0000259" key="10">
    <source>
        <dbReference type="Pfam" id="PF07282"/>
    </source>
</evidence>
<keyword evidence="4" id="KW-0479">Metal-binding</keyword>
<dbReference type="NCBIfam" id="TIGR01766">
    <property type="entry name" value="IS200/IS605 family accessory protein TnpB-like domain"/>
    <property type="match status" value="1"/>
</dbReference>
<dbReference type="InterPro" id="IPR053522">
    <property type="entry name" value="RNA-guided_endonuclease_TnpB"/>
</dbReference>
<dbReference type="NCBIfam" id="NF038281">
    <property type="entry name" value="IS200_TnpB"/>
    <property type="match status" value="1"/>
</dbReference>
<evidence type="ECO:0000256" key="1">
    <source>
        <dbReference type="ARBA" id="ARBA00008761"/>
    </source>
</evidence>
<accession>A0ABW9GZV5</accession>
<evidence type="ECO:0000259" key="9">
    <source>
        <dbReference type="Pfam" id="PF01385"/>
    </source>
</evidence>
<keyword evidence="13" id="KW-1185">Reference proteome</keyword>
<dbReference type="GO" id="GO:0004519">
    <property type="term" value="F:endonuclease activity"/>
    <property type="evidence" value="ECO:0007669"/>
    <property type="project" value="UniProtKB-KW"/>
</dbReference>
<feature type="domain" description="Transposase putative helix-turn-helix" evidence="11">
    <location>
        <begin position="1"/>
        <end position="45"/>
    </location>
</feature>
<evidence type="ECO:0000256" key="8">
    <source>
        <dbReference type="SAM" id="Coils"/>
    </source>
</evidence>
<keyword evidence="3" id="KW-0815">Transposition</keyword>
<dbReference type="InterPro" id="IPR010095">
    <property type="entry name" value="Cas12f1-like_TNB"/>
</dbReference>
<dbReference type="InterPro" id="IPR001959">
    <property type="entry name" value="Transposase"/>
</dbReference>
<sequence length="373" mass="43608">MLKSLKIRIYPNKQQEELLNKTFGCVRFIYNHYLDQKIGHYKETGTNLSYASCSKDLTALKKELIWLKEVDKFALQNALRGLEAAYKNFFEKRSSFPTFKSKKRSKPSYKTSFTNNNIEIRDNAIKLPKLGFVHYRDATVIKEKIISVTLSKTRTGKYFASITYEKEDVLRLEKTHSHIGIDVGINDFLITSSGEKIKNPHFYRCLEKKLAKEQRILSRRYEQAKKENRPLSECKNYQKQKRRVAAIHEKIANQRKDFLQKLSTDIIKSHDVICVENINVKGLLQKHKLAKSISDVSWSEFIRQLEYKADWYGKQVIKIDRFYPSSKTCHICGHKEDLTLSTREWQCPSCHTIHDRDINAAVNILHEGLKQLA</sequence>
<dbReference type="Pfam" id="PF01385">
    <property type="entry name" value="OrfB_IS605"/>
    <property type="match status" value="1"/>
</dbReference>
<evidence type="ECO:0000259" key="11">
    <source>
        <dbReference type="Pfam" id="PF12323"/>
    </source>
</evidence>
<evidence type="ECO:0000313" key="13">
    <source>
        <dbReference type="Proteomes" id="UP001631949"/>
    </source>
</evidence>
<proteinExistence type="inferred from homology"/>
<evidence type="ECO:0000256" key="3">
    <source>
        <dbReference type="ARBA" id="ARBA00022578"/>
    </source>
</evidence>
<dbReference type="PANTHER" id="PTHR30405:SF25">
    <property type="entry name" value="RNA-GUIDED DNA ENDONUCLEASE INSQ-RELATED"/>
    <property type="match status" value="1"/>
</dbReference>
<reference evidence="12 13" key="1">
    <citation type="journal article" date="2016" name="Int. J. Syst. Evol. Microbiol.">
        <title>Peptococcus simiae sp. nov., isolated from rhesus macaque faeces and emended description of the genus Peptococcus.</title>
        <authorList>
            <person name="Shkoporov A.N."/>
            <person name="Efimov B.A."/>
            <person name="Kondova I."/>
            <person name="Ouwerling B."/>
            <person name="Chaplin A.V."/>
            <person name="Shcherbakova V.A."/>
            <person name="Langermans J.A.M."/>
        </authorList>
    </citation>
    <scope>NUCLEOTIDE SEQUENCE [LARGE SCALE GENOMIC DNA]</scope>
    <source>
        <strain evidence="12 13">M108</strain>
    </source>
</reference>
<evidence type="ECO:0000313" key="12">
    <source>
        <dbReference type="EMBL" id="MFM9414154.1"/>
    </source>
</evidence>
<keyword evidence="12" id="KW-0378">Hydrolase</keyword>